<dbReference type="GO" id="GO:0045742">
    <property type="term" value="P:positive regulation of epidermal growth factor receptor signaling pathway"/>
    <property type="evidence" value="ECO:0007669"/>
    <property type="project" value="TreeGrafter"/>
</dbReference>
<dbReference type="FunFam" id="3.10.20.90:FF:000417">
    <property type="entry name" value="GD22628"/>
    <property type="match status" value="1"/>
</dbReference>
<dbReference type="EnsemblMetazoa" id="ACOM028074-RA">
    <property type="protein sequence ID" value="ACOM028074-PA.1"/>
    <property type="gene ID" value="ACOM028074"/>
</dbReference>
<dbReference type="VEuPathDB" id="VectorBase:ACON2_036612"/>
<protein>
    <recommendedName>
        <fullName evidence="2">Ras-associating domain-containing protein</fullName>
    </recommendedName>
</protein>
<dbReference type="AlphaFoldDB" id="A0A8W7P9S9"/>
<accession>A0A8W7P9S9</accession>
<organism evidence="3">
    <name type="scientific">Anopheles coluzzii</name>
    <name type="common">African malaria mosquito</name>
    <dbReference type="NCBI Taxonomy" id="1518534"/>
    <lineage>
        <taxon>Eukaryota</taxon>
        <taxon>Metazoa</taxon>
        <taxon>Ecdysozoa</taxon>
        <taxon>Arthropoda</taxon>
        <taxon>Hexapoda</taxon>
        <taxon>Insecta</taxon>
        <taxon>Pterygota</taxon>
        <taxon>Neoptera</taxon>
        <taxon>Endopterygota</taxon>
        <taxon>Diptera</taxon>
        <taxon>Nematocera</taxon>
        <taxon>Culicoidea</taxon>
        <taxon>Culicidae</taxon>
        <taxon>Anophelinae</taxon>
        <taxon>Anopheles</taxon>
    </lineage>
</organism>
<evidence type="ECO:0000259" key="2">
    <source>
        <dbReference type="PROSITE" id="PS50200"/>
    </source>
</evidence>
<reference evidence="3" key="1">
    <citation type="submission" date="2022-08" db="UniProtKB">
        <authorList>
            <consortium name="EnsemblMetazoa"/>
        </authorList>
    </citation>
    <scope>IDENTIFICATION</scope>
</reference>
<feature type="domain" description="Ras-associating" evidence="2">
    <location>
        <begin position="67"/>
        <end position="160"/>
    </location>
</feature>
<dbReference type="FunFam" id="3.10.20.90:FF:000295">
    <property type="entry name" value="AGAP008705-PA"/>
    <property type="match status" value="1"/>
</dbReference>
<dbReference type="PROSITE" id="PS50200">
    <property type="entry name" value="RA"/>
    <property type="match status" value="2"/>
</dbReference>
<dbReference type="PANTHER" id="PTHR21298:SF2">
    <property type="entry name" value="GH01721P"/>
    <property type="match status" value="1"/>
</dbReference>
<dbReference type="Pfam" id="PF00788">
    <property type="entry name" value="RA"/>
    <property type="match status" value="2"/>
</dbReference>
<feature type="region of interest" description="Disordered" evidence="1">
    <location>
        <begin position="276"/>
        <end position="317"/>
    </location>
</feature>
<name>A0A8W7P9S9_ANOCL</name>
<feature type="region of interest" description="Disordered" evidence="1">
    <location>
        <begin position="360"/>
        <end position="436"/>
    </location>
</feature>
<dbReference type="Proteomes" id="UP000075882">
    <property type="component" value="Unassembled WGS sequence"/>
</dbReference>
<dbReference type="SUPFAM" id="SSF54236">
    <property type="entry name" value="Ubiquitin-like"/>
    <property type="match status" value="2"/>
</dbReference>
<feature type="compositionally biased region" description="Low complexity" evidence="1">
    <location>
        <begin position="361"/>
        <end position="391"/>
    </location>
</feature>
<evidence type="ECO:0000256" key="1">
    <source>
        <dbReference type="SAM" id="MobiDB-lite"/>
    </source>
</evidence>
<dbReference type="CDD" id="cd17043">
    <property type="entry name" value="RA"/>
    <property type="match status" value="1"/>
</dbReference>
<feature type="domain" description="Ras-associating" evidence="2">
    <location>
        <begin position="161"/>
        <end position="253"/>
    </location>
</feature>
<dbReference type="InterPro" id="IPR000159">
    <property type="entry name" value="RA_dom"/>
</dbReference>
<dbReference type="GO" id="GO:0007165">
    <property type="term" value="P:signal transduction"/>
    <property type="evidence" value="ECO:0007669"/>
    <property type="project" value="InterPro"/>
</dbReference>
<dbReference type="InterPro" id="IPR029071">
    <property type="entry name" value="Ubiquitin-like_domsf"/>
</dbReference>
<proteinExistence type="predicted"/>
<sequence>MDDPIPGMRMLKHVQISPMRSRADSLSMRSSTSCASSLCGSPEPPGGDPLRSHSRASSYSSLNETIPQTTIKIYTACLRQDIEYKTLGISYDATSKSVVQQVLRRCKMRHRDPRLFYLTMEVTVRRPGVKSVLELDDEARPALLQACHPKGDSRFCLQQKPGGLIRVHTSALQPNSQYKSLLISEETTSDELLSLLLSCYNSIEPVEQFSLYEVCPGQEYQRKLHPDDLPLKTQLQRQQKGEIMHFLVRRNPNYPRRRQLLATIAESKHFILNTSLDSSNASHPAAHHHLHHQQQQQHHHHHHLHHHRLSLHSGSFSLGPSGTPTNTFISDIVDGLSSLNDLPAEAKSLRLKETSTFCPASLDDSAASTDSNDSTESSSSCSSFSSLSSDSSFEEPEKSSTAGVNDTPVLPPPPEVKSKNSAQHQQPPPRPAKSSTMLAALARPTSLLPASTLAAPSYNPVYNIREIRSISQSFAALAIDKKLADNIRSSAGGVKAPNTAEGGPTRGSSSSSSNGALLKEIVNTDPAKGVGNFVYI</sequence>
<dbReference type="GO" id="GO:0045743">
    <property type="term" value="P:positive regulation of fibroblast growth factor receptor signaling pathway"/>
    <property type="evidence" value="ECO:0007669"/>
    <property type="project" value="TreeGrafter"/>
</dbReference>
<feature type="region of interest" description="Disordered" evidence="1">
    <location>
        <begin position="489"/>
        <end position="514"/>
    </location>
</feature>
<dbReference type="Gene3D" id="3.10.20.90">
    <property type="entry name" value="Phosphatidylinositol 3-kinase Catalytic Subunit, Chain A, domain 1"/>
    <property type="match status" value="2"/>
</dbReference>
<feature type="region of interest" description="Disordered" evidence="1">
    <location>
        <begin position="33"/>
        <end position="61"/>
    </location>
</feature>
<feature type="compositionally biased region" description="Basic residues" evidence="1">
    <location>
        <begin position="285"/>
        <end position="310"/>
    </location>
</feature>
<evidence type="ECO:0000313" key="3">
    <source>
        <dbReference type="EnsemblMetazoa" id="ACOM028074-PA.1"/>
    </source>
</evidence>
<dbReference type="SMART" id="SM00314">
    <property type="entry name" value="RA"/>
    <property type="match status" value="2"/>
</dbReference>
<dbReference type="PANTHER" id="PTHR21298">
    <property type="entry name" value="GH01721P"/>
    <property type="match status" value="1"/>
</dbReference>